<dbReference type="Gene3D" id="3.40.50.150">
    <property type="entry name" value="Vaccinia Virus protein VP39"/>
    <property type="match status" value="1"/>
</dbReference>
<dbReference type="Proteomes" id="UP000272400">
    <property type="component" value="Unassembled WGS sequence"/>
</dbReference>
<dbReference type="EMBL" id="RJKE01000001">
    <property type="protein sequence ID" value="ROO90556.1"/>
    <property type="molecule type" value="Genomic_DNA"/>
</dbReference>
<comment type="caution">
    <text evidence="1">The sequence shown here is derived from an EMBL/GenBank/DDBJ whole genome shotgun (WGS) entry which is preliminary data.</text>
</comment>
<keyword evidence="2" id="KW-1185">Reference proteome</keyword>
<dbReference type="Pfam" id="PF04672">
    <property type="entry name" value="Methyltransf_19"/>
    <property type="match status" value="1"/>
</dbReference>
<dbReference type="GO" id="GO:0008168">
    <property type="term" value="F:methyltransferase activity"/>
    <property type="evidence" value="ECO:0007669"/>
    <property type="project" value="UniProtKB-KW"/>
</dbReference>
<sequence>MSSTSRGPGVGPWTGAEVDPTAAHSARMWNYWLGGKDNFEIDRQVAEEHAAKFPGIVHVARQVRAFLVRSVTLLAAEAGVRQFLDIGTGLPTANNTHEVAQRVSPDARIVYVDNDPLVLVHAQALLVGTAEGLTDYIEADVREPERILAEAARTLDFNEPIGLMMLGVLGQIPDADDPRGIVRTLVDALPSGSFVVIEDGVDTDTAQNDAIGDYNENPDSTASYHLRSVGFLTSYFDGLDLLPPGVVSCSRWRPDMRALAAPEVPDYGGVARKP</sequence>
<keyword evidence="1" id="KW-0489">Methyltransferase</keyword>
<name>A0A3N1DAQ7_9ACTN</name>
<dbReference type="RefSeq" id="WP_123669495.1">
    <property type="nucleotide sequence ID" value="NZ_RJKE01000001.1"/>
</dbReference>
<protein>
    <submittedName>
        <fullName evidence="1">S-adenosyl methyltransferase</fullName>
    </submittedName>
</protein>
<dbReference type="InterPro" id="IPR006764">
    <property type="entry name" value="SAM_dep_MeTrfase_SAV2177_type"/>
</dbReference>
<gene>
    <name evidence="1" type="ORF">EDD29_8287</name>
</gene>
<keyword evidence="1" id="KW-0808">Transferase</keyword>
<evidence type="ECO:0000313" key="2">
    <source>
        <dbReference type="Proteomes" id="UP000272400"/>
    </source>
</evidence>
<reference evidence="1 2" key="1">
    <citation type="submission" date="2018-11" db="EMBL/GenBank/DDBJ databases">
        <title>Sequencing the genomes of 1000 actinobacteria strains.</title>
        <authorList>
            <person name="Klenk H.-P."/>
        </authorList>
    </citation>
    <scope>NUCLEOTIDE SEQUENCE [LARGE SCALE GENOMIC DNA]</scope>
    <source>
        <strain evidence="1 2">DSM 44254</strain>
    </source>
</reference>
<dbReference type="PIRSF" id="PIRSF017393">
    <property type="entry name" value="MTase_SAV2177"/>
    <property type="match status" value="1"/>
</dbReference>
<dbReference type="GO" id="GO:0032259">
    <property type="term" value="P:methylation"/>
    <property type="evidence" value="ECO:0007669"/>
    <property type="project" value="UniProtKB-KW"/>
</dbReference>
<dbReference type="SUPFAM" id="SSF53335">
    <property type="entry name" value="S-adenosyl-L-methionine-dependent methyltransferases"/>
    <property type="match status" value="1"/>
</dbReference>
<dbReference type="InterPro" id="IPR029063">
    <property type="entry name" value="SAM-dependent_MTases_sf"/>
</dbReference>
<accession>A0A3N1DAQ7</accession>
<dbReference type="AlphaFoldDB" id="A0A3N1DAQ7"/>
<dbReference type="OrthoDB" id="3216820at2"/>
<proteinExistence type="predicted"/>
<evidence type="ECO:0000313" key="1">
    <source>
        <dbReference type="EMBL" id="ROO90556.1"/>
    </source>
</evidence>
<organism evidence="1 2">
    <name type="scientific">Actinocorallia herbida</name>
    <dbReference type="NCBI Taxonomy" id="58109"/>
    <lineage>
        <taxon>Bacteria</taxon>
        <taxon>Bacillati</taxon>
        <taxon>Actinomycetota</taxon>
        <taxon>Actinomycetes</taxon>
        <taxon>Streptosporangiales</taxon>
        <taxon>Thermomonosporaceae</taxon>
        <taxon>Actinocorallia</taxon>
    </lineage>
</organism>